<feature type="domain" description="FMN hydroxy acid dehydrogenase" evidence="8">
    <location>
        <begin position="8"/>
        <end position="367"/>
    </location>
</feature>
<keyword evidence="4" id="KW-0560">Oxidoreductase</keyword>
<keyword evidence="3 7" id="KW-0288">FMN</keyword>
<dbReference type="PROSITE" id="PS51349">
    <property type="entry name" value="FMN_HYDROXY_ACID_DH_2"/>
    <property type="match status" value="1"/>
</dbReference>
<dbReference type="PIRSF" id="PIRSF000138">
    <property type="entry name" value="Al-hdrx_acd_dh"/>
    <property type="match status" value="1"/>
</dbReference>
<dbReference type="InterPro" id="IPR000262">
    <property type="entry name" value="FMN-dep_DH"/>
</dbReference>
<keyword evidence="10" id="KW-1185">Reference proteome</keyword>
<dbReference type="GO" id="GO:0016614">
    <property type="term" value="F:oxidoreductase activity, acting on CH-OH group of donors"/>
    <property type="evidence" value="ECO:0007669"/>
    <property type="project" value="UniProtKB-ARBA"/>
</dbReference>
<feature type="binding site" evidence="7">
    <location>
        <position position="262"/>
    </location>
    <ligand>
        <name>glyoxylate</name>
        <dbReference type="ChEBI" id="CHEBI:36655"/>
    </ligand>
</feature>
<evidence type="ECO:0000256" key="1">
    <source>
        <dbReference type="ARBA" id="ARBA00001917"/>
    </source>
</evidence>
<feature type="binding site" evidence="7">
    <location>
        <position position="174"/>
    </location>
    <ligand>
        <name>glyoxylate</name>
        <dbReference type="ChEBI" id="CHEBI:36655"/>
    </ligand>
</feature>
<feature type="binding site" evidence="7">
    <location>
        <position position="116"/>
    </location>
    <ligand>
        <name>FMN</name>
        <dbReference type="ChEBI" id="CHEBI:58210"/>
    </ligand>
</feature>
<sequence>MTLPRLTAIPADIAAVTDYEPYARERLDDNAWAYIASGAGDEITHHANRGAFDALSLNARVLADVRGGSTALELFGQRFAHPIMIAPVAYQRLAHPDGELATVQAAAALEAGMMVSTLASCRLEDIARYAGAPLWFQLYIQPDRGFTRELVQRAEAAGYSALVVTVDAPIAGIRNREQRARFHLPQGISAVNLQGMRAPQPTLPPGASQVFDGLMAYAATWKDIEQLRGLTRLPLILKGILYPDDAELALAHGVDGIVVSNHGGRTLDTLPASLHALPAIAERVAGRAPLLLDGGIRRGTDVIKALALGASAVLVGRPWLYGLATAGALGVAHVLRLLRDELEVGMALTGCARLGDIGPHLIHKIKEI</sequence>
<evidence type="ECO:0000313" key="10">
    <source>
        <dbReference type="Proteomes" id="UP000295129"/>
    </source>
</evidence>
<keyword evidence="2 7" id="KW-0285">Flavoprotein</keyword>
<evidence type="ECO:0000256" key="7">
    <source>
        <dbReference type="PIRSR" id="PIRSR000138-2"/>
    </source>
</evidence>
<comment type="cofactor">
    <cofactor evidence="1">
        <name>FMN</name>
        <dbReference type="ChEBI" id="CHEBI:58210"/>
    </cofactor>
</comment>
<feature type="binding site" evidence="7">
    <location>
        <position position="34"/>
    </location>
    <ligand>
        <name>glyoxylate</name>
        <dbReference type="ChEBI" id="CHEBI:36655"/>
    </ligand>
</feature>
<evidence type="ECO:0000313" key="9">
    <source>
        <dbReference type="EMBL" id="TDN48698.1"/>
    </source>
</evidence>
<comment type="similarity">
    <text evidence="5">Belongs to the FMN-dependent alpha-hydroxy acid dehydrogenase family.</text>
</comment>
<evidence type="ECO:0000256" key="2">
    <source>
        <dbReference type="ARBA" id="ARBA00022630"/>
    </source>
</evidence>
<dbReference type="Proteomes" id="UP000295129">
    <property type="component" value="Unassembled WGS sequence"/>
</dbReference>
<dbReference type="SUPFAM" id="SSF51395">
    <property type="entry name" value="FMN-linked oxidoreductases"/>
    <property type="match status" value="1"/>
</dbReference>
<evidence type="ECO:0000256" key="4">
    <source>
        <dbReference type="ARBA" id="ARBA00023002"/>
    </source>
</evidence>
<evidence type="ECO:0000256" key="5">
    <source>
        <dbReference type="ARBA" id="ARBA00024042"/>
    </source>
</evidence>
<feature type="binding site" evidence="7">
    <location>
        <position position="238"/>
    </location>
    <ligand>
        <name>FMN</name>
        <dbReference type="ChEBI" id="CHEBI:58210"/>
    </ligand>
</feature>
<evidence type="ECO:0000256" key="3">
    <source>
        <dbReference type="ARBA" id="ARBA00022643"/>
    </source>
</evidence>
<organism evidence="9 10">
    <name type="scientific">Azoarcus indigens</name>
    <dbReference type="NCBI Taxonomy" id="29545"/>
    <lineage>
        <taxon>Bacteria</taxon>
        <taxon>Pseudomonadati</taxon>
        <taxon>Pseudomonadota</taxon>
        <taxon>Betaproteobacteria</taxon>
        <taxon>Rhodocyclales</taxon>
        <taxon>Zoogloeaceae</taxon>
        <taxon>Azoarcus</taxon>
    </lineage>
</organism>
<feature type="binding site" evidence="7">
    <location>
        <begin position="316"/>
        <end position="317"/>
    </location>
    <ligand>
        <name>FMN</name>
        <dbReference type="ChEBI" id="CHEBI:58210"/>
    </ligand>
</feature>
<dbReference type="InterPro" id="IPR037396">
    <property type="entry name" value="FMN_HAD"/>
</dbReference>
<dbReference type="Pfam" id="PF01070">
    <property type="entry name" value="FMN_dh"/>
    <property type="match status" value="1"/>
</dbReference>
<dbReference type="FunFam" id="3.20.20.70:FF:000029">
    <property type="entry name" value="L-lactate dehydrogenase"/>
    <property type="match status" value="1"/>
</dbReference>
<gene>
    <name evidence="9" type="ORF">C7389_11485</name>
</gene>
<dbReference type="InterPro" id="IPR013785">
    <property type="entry name" value="Aldolase_TIM"/>
</dbReference>
<dbReference type="PANTHER" id="PTHR10578:SF107">
    <property type="entry name" value="2-HYDROXYACID OXIDASE 1"/>
    <property type="match status" value="1"/>
</dbReference>
<feature type="binding site" evidence="7">
    <location>
        <position position="137"/>
    </location>
    <ligand>
        <name>FMN</name>
        <dbReference type="ChEBI" id="CHEBI:58210"/>
    </ligand>
</feature>
<feature type="binding site" evidence="7">
    <location>
        <position position="265"/>
    </location>
    <ligand>
        <name>glyoxylate</name>
        <dbReference type="ChEBI" id="CHEBI:36655"/>
    </ligand>
</feature>
<name>A0A4R6DWG8_9RHOO</name>
<proteinExistence type="inferred from homology"/>
<reference evidence="9 10" key="1">
    <citation type="submission" date="2019-03" db="EMBL/GenBank/DDBJ databases">
        <title>Genomic Encyclopedia of Type Strains, Phase IV (KMG-IV): sequencing the most valuable type-strain genomes for metagenomic binning, comparative biology and taxonomic classification.</title>
        <authorList>
            <person name="Goeker M."/>
        </authorList>
    </citation>
    <scope>NUCLEOTIDE SEQUENCE [LARGE SCALE GENOMIC DNA]</scope>
    <source>
        <strain evidence="9 10">DSM 12121</strain>
    </source>
</reference>
<dbReference type="OrthoDB" id="9770452at2"/>
<dbReference type="GO" id="GO:0010181">
    <property type="term" value="F:FMN binding"/>
    <property type="evidence" value="ECO:0007669"/>
    <property type="project" value="InterPro"/>
</dbReference>
<evidence type="ECO:0000256" key="6">
    <source>
        <dbReference type="PIRSR" id="PIRSR000138-1"/>
    </source>
</evidence>
<evidence type="ECO:0000259" key="8">
    <source>
        <dbReference type="PROSITE" id="PS51349"/>
    </source>
</evidence>
<feature type="binding site" evidence="7">
    <location>
        <position position="260"/>
    </location>
    <ligand>
        <name>glyoxylate</name>
        <dbReference type="ChEBI" id="CHEBI:36655"/>
    </ligand>
</feature>
<dbReference type="EMBL" id="SNVV01000014">
    <property type="protein sequence ID" value="TDN48698.1"/>
    <property type="molecule type" value="Genomic_DNA"/>
</dbReference>
<dbReference type="CDD" id="cd02809">
    <property type="entry name" value="alpha_hydroxyacid_oxid_FMN"/>
    <property type="match status" value="1"/>
</dbReference>
<dbReference type="AlphaFoldDB" id="A0A4R6DWG8"/>
<comment type="caution">
    <text evidence="9">The sequence shown here is derived from an EMBL/GenBank/DDBJ whole genome shotgun (WGS) entry which is preliminary data.</text>
</comment>
<feature type="active site" description="Proton acceptor" evidence="6">
    <location>
        <position position="262"/>
    </location>
</feature>
<dbReference type="RefSeq" id="WP_133593312.1">
    <property type="nucleotide sequence ID" value="NZ_SNVV01000014.1"/>
</dbReference>
<dbReference type="PANTHER" id="PTHR10578">
    <property type="entry name" value="S -2-HYDROXY-ACID OXIDASE-RELATED"/>
    <property type="match status" value="1"/>
</dbReference>
<feature type="binding site" evidence="7">
    <location>
        <begin position="87"/>
        <end position="89"/>
    </location>
    <ligand>
        <name>FMN</name>
        <dbReference type="ChEBI" id="CHEBI:58210"/>
    </ligand>
</feature>
<dbReference type="InterPro" id="IPR012133">
    <property type="entry name" value="Alpha-hydoxy_acid_DH_FMN"/>
</dbReference>
<dbReference type="Gene3D" id="3.20.20.70">
    <property type="entry name" value="Aldolase class I"/>
    <property type="match status" value="1"/>
</dbReference>
<feature type="binding site" evidence="7">
    <location>
        <begin position="293"/>
        <end position="297"/>
    </location>
    <ligand>
        <name>FMN</name>
        <dbReference type="ChEBI" id="CHEBI:58210"/>
    </ligand>
</feature>
<feature type="binding site" evidence="7">
    <location>
        <position position="139"/>
    </location>
    <ligand>
        <name>glyoxylate</name>
        <dbReference type="ChEBI" id="CHEBI:36655"/>
    </ligand>
</feature>
<feature type="binding site" evidence="7">
    <location>
        <position position="165"/>
    </location>
    <ligand>
        <name>FMN</name>
        <dbReference type="ChEBI" id="CHEBI:58210"/>
    </ligand>
</feature>
<accession>A0A4R6DWG8</accession>
<protein>
    <submittedName>
        <fullName evidence="9">4-hydroxymandelate oxidase</fullName>
    </submittedName>
</protein>